<dbReference type="KEGG" id="cgob:115024891"/>
<feature type="compositionally biased region" description="Polar residues" evidence="1">
    <location>
        <begin position="216"/>
        <end position="234"/>
    </location>
</feature>
<feature type="transmembrane region" description="Helical" evidence="2">
    <location>
        <begin position="42"/>
        <end position="62"/>
    </location>
</feature>
<dbReference type="PANTHER" id="PTHR28613:SF9">
    <property type="entry name" value="TRANSMEMBRANE PROTEIN 238"/>
    <property type="match status" value="1"/>
</dbReference>
<dbReference type="Proteomes" id="UP000504630">
    <property type="component" value="Chromosome 19"/>
</dbReference>
<feature type="transmembrane region" description="Helical" evidence="2">
    <location>
        <begin position="121"/>
        <end position="144"/>
    </location>
</feature>
<evidence type="ECO:0000313" key="3">
    <source>
        <dbReference type="Proteomes" id="UP000504630"/>
    </source>
</evidence>
<keyword evidence="2" id="KW-1133">Transmembrane helix</keyword>
<feature type="transmembrane region" description="Helical" evidence="2">
    <location>
        <begin position="150"/>
        <end position="169"/>
    </location>
</feature>
<dbReference type="InterPro" id="IPR029365">
    <property type="entry name" value="TMEM238"/>
</dbReference>
<dbReference type="RefSeq" id="XP_029282092.1">
    <property type="nucleotide sequence ID" value="XM_029426232.1"/>
</dbReference>
<dbReference type="RefSeq" id="XP_029282225.1">
    <property type="nucleotide sequence ID" value="XM_029426365.1"/>
</dbReference>
<feature type="region of interest" description="Disordered" evidence="1">
    <location>
        <begin position="215"/>
        <end position="234"/>
    </location>
</feature>
<name>A0A6J2PA50_COTGO</name>
<evidence type="ECO:0000313" key="5">
    <source>
        <dbReference type="RefSeq" id="XP_029282225.1"/>
    </source>
</evidence>
<keyword evidence="2" id="KW-0472">Membrane</keyword>
<dbReference type="KEGG" id="cgob:115004571"/>
<dbReference type="GeneID" id="115004571"/>
<accession>A0A6J2PA50</accession>
<evidence type="ECO:0000313" key="6">
    <source>
        <dbReference type="RefSeq" id="XP_029312614.1"/>
    </source>
</evidence>
<dbReference type="PANTHER" id="PTHR28613">
    <property type="entry name" value="SI:CH211-232M10.4-RELATED"/>
    <property type="match status" value="1"/>
</dbReference>
<sequence>MRIAIIGDRSTPGSGHKTANFVVEATNIVGGKDISIGGDSAASARLSVGLMFVVTGLVWTPILKEKQRRRRDCQEAGREATPVMRTSGLTLLLLRRISIAAMSTPEPVLERRYEGVGRCKCSFWFAVAHDVFGVFLMMVGVFGGLVVHDLFIYAGAIVIFLSLIWWVFWYSGNIDVPPEELEDDVGLIKLKNRGLSGAVRHMSDRFSSRIRSSFRKTGTSIRGDPTSNNRPSNTEVSLSTICDSSFASPAGELVRDTLSI</sequence>
<gene>
    <name evidence="4" type="primary">LOC115004571</name>
    <name evidence="5" type="synonym">LOC115004667</name>
    <name evidence="6" type="synonym">LOC115024891</name>
</gene>
<evidence type="ECO:0000313" key="4">
    <source>
        <dbReference type="RefSeq" id="XP_029282092.1"/>
    </source>
</evidence>
<dbReference type="KEGG" id="cgob:115004667"/>
<dbReference type="RefSeq" id="XP_029312614.1">
    <property type="nucleotide sequence ID" value="XM_029456754.1"/>
</dbReference>
<keyword evidence="2" id="KW-0812">Transmembrane</keyword>
<evidence type="ECO:0000256" key="2">
    <source>
        <dbReference type="SAM" id="Phobius"/>
    </source>
</evidence>
<dbReference type="OrthoDB" id="9047238at2759"/>
<evidence type="ECO:0000256" key="1">
    <source>
        <dbReference type="SAM" id="MobiDB-lite"/>
    </source>
</evidence>
<dbReference type="AlphaFoldDB" id="A0A6J2PA50"/>
<reference evidence="4 5" key="1">
    <citation type="submission" date="2025-04" db="UniProtKB">
        <authorList>
            <consortium name="RefSeq"/>
        </authorList>
    </citation>
    <scope>IDENTIFICATION</scope>
</reference>
<protein>
    <submittedName>
        <fullName evidence="4 5">Transmembrane protein 238-like</fullName>
    </submittedName>
</protein>
<dbReference type="Pfam" id="PF15125">
    <property type="entry name" value="TMEM238"/>
    <property type="match status" value="1"/>
</dbReference>
<proteinExistence type="predicted"/>
<organism evidence="3 4">
    <name type="scientific">Cottoperca gobio</name>
    <name type="common">Frogmouth</name>
    <name type="synonym">Aphritis gobio</name>
    <dbReference type="NCBI Taxonomy" id="56716"/>
    <lineage>
        <taxon>Eukaryota</taxon>
        <taxon>Metazoa</taxon>
        <taxon>Chordata</taxon>
        <taxon>Craniata</taxon>
        <taxon>Vertebrata</taxon>
        <taxon>Euteleostomi</taxon>
        <taxon>Actinopterygii</taxon>
        <taxon>Neopterygii</taxon>
        <taxon>Teleostei</taxon>
        <taxon>Neoteleostei</taxon>
        <taxon>Acanthomorphata</taxon>
        <taxon>Eupercaria</taxon>
        <taxon>Perciformes</taxon>
        <taxon>Notothenioidei</taxon>
        <taxon>Bovichtidae</taxon>
        <taxon>Cottoperca</taxon>
    </lineage>
</organism>
<keyword evidence="3" id="KW-1185">Reference proteome</keyword>